<organism evidence="3 4">
    <name type="scientific">Rhizobium oryzihabitans</name>
    <dbReference type="NCBI Taxonomy" id="2267833"/>
    <lineage>
        <taxon>Bacteria</taxon>
        <taxon>Pseudomonadati</taxon>
        <taxon>Pseudomonadota</taxon>
        <taxon>Alphaproteobacteria</taxon>
        <taxon>Hyphomicrobiales</taxon>
        <taxon>Rhizobiaceae</taxon>
        <taxon>Rhizobium/Agrobacterium group</taxon>
        <taxon>Rhizobium</taxon>
    </lineage>
</organism>
<dbReference type="InterPro" id="IPR024459">
    <property type="entry name" value="Acb1-like_N"/>
</dbReference>
<sequence length="480" mass="53226">MTPNSPAQTHDSFQNFMARTGIGTDNMSTGSSYGFNPISRDRVRLEWMYRGSWLVGKAVDVVAEDMTREGVDINGDISPDHIEEFHVGLHNLQIWQNLNDTIKWARLYGGAVAIMLIEGQDVSTPLRRDTITKGSFKGLLVLDRWMVQPSLNQPVTEYGPYLGQPEFYTVNQNAPALINKKVHYSRVIRIEGYELPFQQKLTENGWGISVVERLYDRLVGFDSATQGAAQLVYKAHLRTVKVKDLRKIIAAGGPALEGLVKQVDMIRKYQSNEGLTLLDGDDEFQADSYTFSGLDAVLLQFGQQLSGAIDIPLVRLFGQSPAGMNATGESDLRNYYDSVKAQQERRLKLPLTILFDVMHRSLFGEEPAKNFSFKFNPLWQMSEKEKAEVAESVERSTSSAYAEGLIGKATALKTLRQSAEVTGIFSAIPDEEIKAAEEDDANPPVPDLEGLTGQDESEDESVSEVKPEPKPLAAIVGGKT</sequence>
<dbReference type="RefSeq" id="WP_164056116.1">
    <property type="nucleotide sequence ID" value="NZ_CP048632.1"/>
</dbReference>
<dbReference type="NCBIfam" id="TIGR01555">
    <property type="entry name" value="phge_rel_HI1409"/>
    <property type="match status" value="1"/>
</dbReference>
<gene>
    <name evidence="3" type="ORF">G3A56_02220</name>
</gene>
<evidence type="ECO:0000256" key="1">
    <source>
        <dbReference type="SAM" id="MobiDB-lite"/>
    </source>
</evidence>
<dbReference type="KEGG" id="roy:G3A56_02220"/>
<dbReference type="Pfam" id="PF06381">
    <property type="entry name" value="Phage_portal_3"/>
    <property type="match status" value="1"/>
</dbReference>
<keyword evidence="4" id="KW-1185">Reference proteome</keyword>
<dbReference type="AlphaFoldDB" id="A0A7L5BE03"/>
<reference evidence="3 4" key="1">
    <citation type="submission" date="2020-02" db="EMBL/GenBank/DDBJ databases">
        <title>Plant-Promoting Endophytic Bacterium Rhizobium oryzihabitans sp. nov., Isolated from the Root of Rice.</title>
        <authorList>
            <person name="zhao J."/>
            <person name="Zhang G."/>
        </authorList>
    </citation>
    <scope>NUCLEOTIDE SEQUENCE [LARGE SCALE GENOMIC DNA]</scope>
    <source>
        <strain evidence="3 4">M15</strain>
    </source>
</reference>
<dbReference type="InterPro" id="IPR006445">
    <property type="entry name" value="Phage-assoc_HI1409"/>
</dbReference>
<proteinExistence type="predicted"/>
<feature type="domain" description="Anti-CBASS protein Acb1-like N-terminal" evidence="2">
    <location>
        <begin position="46"/>
        <end position="390"/>
    </location>
</feature>
<name>A0A7L5BE03_9HYPH</name>
<protein>
    <submittedName>
        <fullName evidence="3">DUF1073 domain-containing protein</fullName>
    </submittedName>
</protein>
<accession>A0A7L5BE03</accession>
<dbReference type="Proteomes" id="UP000464865">
    <property type="component" value="Chromosome M15-11"/>
</dbReference>
<evidence type="ECO:0000259" key="2">
    <source>
        <dbReference type="Pfam" id="PF06381"/>
    </source>
</evidence>
<evidence type="ECO:0000313" key="3">
    <source>
        <dbReference type="EMBL" id="QIB36953.1"/>
    </source>
</evidence>
<feature type="region of interest" description="Disordered" evidence="1">
    <location>
        <begin position="430"/>
        <end position="480"/>
    </location>
</feature>
<dbReference type="EMBL" id="CP048632">
    <property type="protein sequence ID" value="QIB36953.1"/>
    <property type="molecule type" value="Genomic_DNA"/>
</dbReference>
<evidence type="ECO:0000313" key="4">
    <source>
        <dbReference type="Proteomes" id="UP000464865"/>
    </source>
</evidence>